<dbReference type="RefSeq" id="WP_213655439.1">
    <property type="nucleotide sequence ID" value="NZ_BOSL01000009.1"/>
</dbReference>
<dbReference type="Pfam" id="PF01551">
    <property type="entry name" value="Peptidase_M23"/>
    <property type="match status" value="1"/>
</dbReference>
<protein>
    <recommendedName>
        <fullName evidence="3">M23ase beta-sheet core domain-containing protein</fullName>
    </recommendedName>
</protein>
<proteinExistence type="predicted"/>
<evidence type="ECO:0000256" key="1">
    <source>
        <dbReference type="SAM" id="Coils"/>
    </source>
</evidence>
<dbReference type="CDD" id="cd12797">
    <property type="entry name" value="M23_peptidase"/>
    <property type="match status" value="1"/>
</dbReference>
<dbReference type="Gene3D" id="2.70.70.10">
    <property type="entry name" value="Glucose Permease (Domain IIA)"/>
    <property type="match status" value="1"/>
</dbReference>
<evidence type="ECO:0000259" key="3">
    <source>
        <dbReference type="Pfam" id="PF01551"/>
    </source>
</evidence>
<accession>A0ABQ4MF52</accession>
<feature type="transmembrane region" description="Helical" evidence="2">
    <location>
        <begin position="31"/>
        <end position="54"/>
    </location>
</feature>
<dbReference type="InterPro" id="IPR050570">
    <property type="entry name" value="Cell_wall_metabolism_enzyme"/>
</dbReference>
<keyword evidence="5" id="KW-1185">Reference proteome</keyword>
<name>A0ABQ4MF52_9BACL</name>
<dbReference type="PANTHER" id="PTHR21666:SF270">
    <property type="entry name" value="MUREIN HYDROLASE ACTIVATOR ENVC"/>
    <property type="match status" value="1"/>
</dbReference>
<feature type="domain" description="M23ase beta-sheet core" evidence="3">
    <location>
        <begin position="234"/>
        <end position="328"/>
    </location>
</feature>
<evidence type="ECO:0000313" key="4">
    <source>
        <dbReference type="EMBL" id="GIP54040.1"/>
    </source>
</evidence>
<dbReference type="InterPro" id="IPR011055">
    <property type="entry name" value="Dup_hybrid_motif"/>
</dbReference>
<comment type="caution">
    <text evidence="4">The sequence shown here is derived from an EMBL/GenBank/DDBJ whole genome shotgun (WGS) entry which is preliminary data.</text>
</comment>
<dbReference type="EMBL" id="BOSL01000009">
    <property type="protein sequence ID" value="GIP54040.1"/>
    <property type="molecule type" value="Genomic_DNA"/>
</dbReference>
<dbReference type="PANTHER" id="PTHR21666">
    <property type="entry name" value="PEPTIDASE-RELATED"/>
    <property type="match status" value="1"/>
</dbReference>
<organism evidence="4 5">
    <name type="scientific">Paenibacillus vini</name>
    <dbReference type="NCBI Taxonomy" id="1476024"/>
    <lineage>
        <taxon>Bacteria</taxon>
        <taxon>Bacillati</taxon>
        <taxon>Bacillota</taxon>
        <taxon>Bacilli</taxon>
        <taxon>Bacillales</taxon>
        <taxon>Paenibacillaceae</taxon>
        <taxon>Paenibacillus</taxon>
    </lineage>
</organism>
<gene>
    <name evidence="4" type="ORF">J42TS3_30750</name>
</gene>
<keyword evidence="2" id="KW-1133">Transmembrane helix</keyword>
<feature type="coiled-coil region" evidence="1">
    <location>
        <begin position="80"/>
        <end position="124"/>
    </location>
</feature>
<keyword evidence="2" id="KW-0812">Transmembrane</keyword>
<evidence type="ECO:0000256" key="2">
    <source>
        <dbReference type="SAM" id="Phobius"/>
    </source>
</evidence>
<evidence type="ECO:0000313" key="5">
    <source>
        <dbReference type="Proteomes" id="UP000679992"/>
    </source>
</evidence>
<keyword evidence="1" id="KW-0175">Coiled coil</keyword>
<dbReference type="InterPro" id="IPR016047">
    <property type="entry name" value="M23ase_b-sheet_dom"/>
</dbReference>
<sequence length="341" mass="36818">MKFGFKPANRKFTILVVPEGASPVFRFRTRLALLLSLLVSAIVVIGLVLVLIVANQSHSSRIVALETELSSSKDYYESTVDDKEQAIDTLLTELLDLSEKSKTIESRMLELEQLEAELKAITNGNRQTGGLAPTVAVAADSPGEAYEQKGGVGGESIPLSEEDVLALINETKDSIAASLNEMPDLQSRLEQTKINVEKYKEMMRILPTYWPTDSARVTSQFGKRSDPFSGRLTVHSGLDIGGQTGDPIFAAADGTVTDTGYSSARGNYATIKHPSGLQTIYMHMKKTIAAKGDVVKQGDKIGLLGSTGRSTGPHLHIEVIKGGVTVDPLIYLTIPGEDENQ</sequence>
<keyword evidence="2" id="KW-0472">Membrane</keyword>
<dbReference type="Proteomes" id="UP000679992">
    <property type="component" value="Unassembled WGS sequence"/>
</dbReference>
<dbReference type="SUPFAM" id="SSF51261">
    <property type="entry name" value="Duplicated hybrid motif"/>
    <property type="match status" value="1"/>
</dbReference>
<reference evidence="4 5" key="1">
    <citation type="submission" date="2021-03" db="EMBL/GenBank/DDBJ databases">
        <title>Antimicrobial resistance genes in bacteria isolated from Japanese honey, and their potential for conferring macrolide and lincosamide resistance in the American foulbrood pathogen Paenibacillus larvae.</title>
        <authorList>
            <person name="Okamoto M."/>
            <person name="Kumagai M."/>
            <person name="Kanamori H."/>
            <person name="Takamatsu D."/>
        </authorList>
    </citation>
    <scope>NUCLEOTIDE SEQUENCE [LARGE SCALE GENOMIC DNA]</scope>
    <source>
        <strain evidence="4 5">J42TS3</strain>
    </source>
</reference>